<protein>
    <submittedName>
        <fullName evidence="1">Uncharacterized protein</fullName>
    </submittedName>
</protein>
<sequence>MTKALRRIPLAIFQHELKGHPTRTAHWCLVALFSLQKATIFELVGNTDTYGYVCSETNEFHTSYPSLRGGVKVGSVPEDQHAIDWLKGILATIDIHKHDVKRFDCQFWVLAALKMLNSSELGGMKEHGVVLDGLNEAAIRMELLEERERWERGDDTFHEREYSI</sequence>
<proteinExistence type="predicted"/>
<dbReference type="Proteomes" id="UP000054988">
    <property type="component" value="Unassembled WGS sequence"/>
</dbReference>
<gene>
    <name evidence="1" type="ORF">WG66_1036</name>
</gene>
<name>A0A0W0GCU2_MONRR</name>
<evidence type="ECO:0000313" key="2">
    <source>
        <dbReference type="Proteomes" id="UP000054988"/>
    </source>
</evidence>
<organism evidence="1 2">
    <name type="scientific">Moniliophthora roreri</name>
    <name type="common">Frosty pod rot fungus</name>
    <name type="synonym">Monilia roreri</name>
    <dbReference type="NCBI Taxonomy" id="221103"/>
    <lineage>
        <taxon>Eukaryota</taxon>
        <taxon>Fungi</taxon>
        <taxon>Dikarya</taxon>
        <taxon>Basidiomycota</taxon>
        <taxon>Agaricomycotina</taxon>
        <taxon>Agaricomycetes</taxon>
        <taxon>Agaricomycetidae</taxon>
        <taxon>Agaricales</taxon>
        <taxon>Marasmiineae</taxon>
        <taxon>Marasmiaceae</taxon>
        <taxon>Moniliophthora</taxon>
    </lineage>
</organism>
<dbReference type="EMBL" id="LATX01000377">
    <property type="protein sequence ID" value="KTB46393.1"/>
    <property type="molecule type" value="Genomic_DNA"/>
</dbReference>
<reference evidence="1 2" key="1">
    <citation type="submission" date="2015-12" db="EMBL/GenBank/DDBJ databases">
        <title>Draft genome sequence of Moniliophthora roreri, the causal agent of frosty pod rot of cacao.</title>
        <authorList>
            <person name="Aime M.C."/>
            <person name="Diaz-Valderrama J.R."/>
            <person name="Kijpornyongpan T."/>
            <person name="Phillips-Mora W."/>
        </authorList>
    </citation>
    <scope>NUCLEOTIDE SEQUENCE [LARGE SCALE GENOMIC DNA]</scope>
    <source>
        <strain evidence="1 2">MCA 2952</strain>
    </source>
</reference>
<dbReference type="AlphaFoldDB" id="A0A0W0GCU2"/>
<accession>A0A0W0GCU2</accession>
<comment type="caution">
    <text evidence="1">The sequence shown here is derived from an EMBL/GenBank/DDBJ whole genome shotgun (WGS) entry which is preliminary data.</text>
</comment>
<evidence type="ECO:0000313" key="1">
    <source>
        <dbReference type="EMBL" id="KTB46393.1"/>
    </source>
</evidence>